<organism evidence="2 4">
    <name type="scientific">Tetradesmus obliquus</name>
    <name type="common">Green alga</name>
    <name type="synonym">Acutodesmus obliquus</name>
    <dbReference type="NCBI Taxonomy" id="3088"/>
    <lineage>
        <taxon>Eukaryota</taxon>
        <taxon>Viridiplantae</taxon>
        <taxon>Chlorophyta</taxon>
        <taxon>core chlorophytes</taxon>
        <taxon>Chlorophyceae</taxon>
        <taxon>CS clade</taxon>
        <taxon>Sphaeropleales</taxon>
        <taxon>Scenedesmaceae</taxon>
        <taxon>Tetradesmus</taxon>
    </lineage>
</organism>
<dbReference type="Proteomes" id="UP000256970">
    <property type="component" value="Unassembled WGS sequence"/>
</dbReference>
<evidence type="ECO:0000313" key="4">
    <source>
        <dbReference type="Proteomes" id="UP000256970"/>
    </source>
</evidence>
<dbReference type="AlphaFoldDB" id="A0A383V5Q3"/>
<feature type="compositionally biased region" description="Low complexity" evidence="1">
    <location>
        <begin position="115"/>
        <end position="142"/>
    </location>
</feature>
<dbReference type="EMBL" id="FNXT01000018">
    <property type="protein sequence ID" value="SZX59696.1"/>
    <property type="molecule type" value="Genomic_DNA"/>
</dbReference>
<reference evidence="2 4" key="1">
    <citation type="submission" date="2016-10" db="EMBL/GenBank/DDBJ databases">
        <authorList>
            <person name="Cai Z."/>
        </authorList>
    </citation>
    <scope>NUCLEOTIDE SEQUENCE [LARGE SCALE GENOMIC DNA]</scope>
</reference>
<dbReference type="EMBL" id="FNXT01001234">
    <property type="protein sequence ID" value="SZX75466.1"/>
    <property type="molecule type" value="Genomic_DNA"/>
</dbReference>
<feature type="region of interest" description="Disordered" evidence="1">
    <location>
        <begin position="1"/>
        <end position="78"/>
    </location>
</feature>
<gene>
    <name evidence="3" type="ORF">BQ4739_LOCUS15758</name>
    <name evidence="2" type="ORF">BQ4739_LOCUS313</name>
</gene>
<feature type="compositionally biased region" description="Low complexity" evidence="1">
    <location>
        <begin position="52"/>
        <end position="65"/>
    </location>
</feature>
<evidence type="ECO:0000256" key="1">
    <source>
        <dbReference type="SAM" id="MobiDB-lite"/>
    </source>
</evidence>
<feature type="region of interest" description="Disordered" evidence="1">
    <location>
        <begin position="244"/>
        <end position="264"/>
    </location>
</feature>
<name>A0A383V5Q3_TETOB</name>
<protein>
    <submittedName>
        <fullName evidence="2">Uncharacterized protein</fullName>
    </submittedName>
</protein>
<feature type="compositionally biased region" description="Basic residues" evidence="1">
    <location>
        <begin position="151"/>
        <end position="160"/>
    </location>
</feature>
<evidence type="ECO:0000313" key="3">
    <source>
        <dbReference type="EMBL" id="SZX75466.1"/>
    </source>
</evidence>
<proteinExistence type="predicted"/>
<evidence type="ECO:0000313" key="2">
    <source>
        <dbReference type="EMBL" id="SZX59696.1"/>
    </source>
</evidence>
<feature type="region of interest" description="Disordered" evidence="1">
    <location>
        <begin position="115"/>
        <end position="169"/>
    </location>
</feature>
<keyword evidence="4" id="KW-1185">Reference proteome</keyword>
<accession>A0A383V5Q3</accession>
<sequence length="292" mass="30222">MQTGWYGYGQHRNAAFDTSPPASPLYDSGDDEPTEPSSIVNALAVTVPPLGSRQHQSVTSSSSSMRRTRSAGLSVPSEPNTLLQAAAVPHPHQVLARPASATAALAAASAAAASTAASSSSSSSSSAALRRTSSGSSNSSSGSGSGSGGGRHARSSKSSRRAVEEVLQHTSVLPGSRAVRFPAAHRTAGGTIVLPLSSAALTAADAKGARLAQQDLSLVTNRASNVDADLRPLHHLHMMQQRRHNHHHSAHQQHHKQRQQQQQHVAACAHVQVHSGGCYLAPMGRLAEIAAS</sequence>
<feature type="compositionally biased region" description="Basic residues" evidence="1">
    <location>
        <begin position="244"/>
        <end position="258"/>
    </location>
</feature>